<name>A0A934PTQ4_9SPHI</name>
<dbReference type="SUPFAM" id="SSF69304">
    <property type="entry name" value="Tricorn protease N-terminal domain"/>
    <property type="match status" value="1"/>
</dbReference>
<dbReference type="InterPro" id="IPR011042">
    <property type="entry name" value="6-blade_b-propeller_TolB-like"/>
</dbReference>
<reference evidence="2" key="1">
    <citation type="submission" date="2020-12" db="EMBL/GenBank/DDBJ databases">
        <title>Bacterial novel species Mucilaginibacter sp. SD-g isolated from soil.</title>
        <authorList>
            <person name="Jung H.-Y."/>
        </authorList>
    </citation>
    <scope>NUCLEOTIDE SEQUENCE</scope>
    <source>
        <strain evidence="2">SD-g</strain>
    </source>
</reference>
<evidence type="ECO:0000313" key="2">
    <source>
        <dbReference type="EMBL" id="MBK0378986.1"/>
    </source>
</evidence>
<dbReference type="Proteomes" id="UP000613193">
    <property type="component" value="Unassembled WGS sequence"/>
</dbReference>
<evidence type="ECO:0000256" key="1">
    <source>
        <dbReference type="SAM" id="SignalP"/>
    </source>
</evidence>
<comment type="caution">
    <text evidence="2">The sequence shown here is derived from an EMBL/GenBank/DDBJ whole genome shotgun (WGS) entry which is preliminary data.</text>
</comment>
<dbReference type="PANTHER" id="PTHR36842">
    <property type="entry name" value="PROTEIN TOLB HOMOLOG"/>
    <property type="match status" value="1"/>
</dbReference>
<feature type="chain" id="PRO_5037357701" evidence="1">
    <location>
        <begin position="21"/>
        <end position="939"/>
    </location>
</feature>
<evidence type="ECO:0000313" key="3">
    <source>
        <dbReference type="Proteomes" id="UP000613193"/>
    </source>
</evidence>
<keyword evidence="1" id="KW-0732">Signal</keyword>
<keyword evidence="3" id="KW-1185">Reference proteome</keyword>
<sequence>MPMKRVLLPILLFTFTSLKAQQFGGNPPSIKWRQVNIPAARIIFPTGLDSSATEVADIIHRMNNAIKPTIGFKQKKINIVLQDQTIISNAYVGLAPFRSEFYLTPEQNSFELGSLPWPDQLAIHEFRHVQQYNNFDVGISHLLRVLFGEGGQALGNDLAVPNWFFEGDAVFNETLVSNQGRGRLPLFLTGYRALWMADKQYSWMKLRNGSYADYIPNHYPLGYMLVAYGRERYGNMFWKNVTHDAAAYKGGFYPFQTAIKKYAGISYKDFRNDALKYFKQQFALDSSLIQENSSNKHFTADREFPAYVNDSTLVYLKSTYDHVPEFVIKTAGKERKLAVQDITIDNYFSYHNGKIVYAAYRPDIRWGYRNYNELVVIDIKTGQEKRITRKTKYFSPSFSDDSKSIVAVQLSPTGKCELHVLNTIDGELIKAIPNKQQLFFTCPKFYKGGKIVSAVRNKKGQMTIATVDAAGKVNYLLPFTYEPIGFLLVDGDAIYFTKTSGKNDRLYVLSVSLNKVFELKNTPKNGSIGFYQPAISTNKLSWVGFTANGYQINEFDRKLLQFVPVDISKDNQLDDLGVSALTTDSSANLLASVERTPLTVKKYSKVHGLFNFHSIIPDINDPNFSIALEGENILNTFQSRLSLNYNRDEEYKRIGYSAIYGALFPYLSAGVDYTLDRKGFYKGNSIYYNETDLHAGFTVPLNLTAGKYITSVSAGSAVYYSQSTFQQAYRNLFADKHYTYVNNSISFNNQTQQAKQQINPRFAQSISINYKTAIAGLNASQFLVSGAFYFPGIGINHSLVISAAHQQKGQNNAIGFSNDFPFSKAYTAQNLDNMNKIGASYHFPIAYPDAGFGNLIYLLRLRGYLYYDYTHATANNFFADGSNFKRNFRSMGAALFFDTKFFNQSSVSFGIRYSYLLDPDYFGGSGRNRIELVLPVSIF</sequence>
<dbReference type="AlphaFoldDB" id="A0A934PTQ4"/>
<dbReference type="RefSeq" id="WP_200065431.1">
    <property type="nucleotide sequence ID" value="NZ_JAEHFW010000001.1"/>
</dbReference>
<accession>A0A934PTQ4</accession>
<protein>
    <submittedName>
        <fullName evidence="2">Uncharacterized protein</fullName>
    </submittedName>
</protein>
<gene>
    <name evidence="2" type="ORF">I5M19_06690</name>
</gene>
<organism evidence="2 3">
    <name type="scientific">Mucilaginibacter segetis</name>
    <dbReference type="NCBI Taxonomy" id="2793071"/>
    <lineage>
        <taxon>Bacteria</taxon>
        <taxon>Pseudomonadati</taxon>
        <taxon>Bacteroidota</taxon>
        <taxon>Sphingobacteriia</taxon>
        <taxon>Sphingobacteriales</taxon>
        <taxon>Sphingobacteriaceae</taxon>
        <taxon>Mucilaginibacter</taxon>
    </lineage>
</organism>
<dbReference type="EMBL" id="JAEHFW010000001">
    <property type="protein sequence ID" value="MBK0378986.1"/>
    <property type="molecule type" value="Genomic_DNA"/>
</dbReference>
<proteinExistence type="predicted"/>
<feature type="signal peptide" evidence="1">
    <location>
        <begin position="1"/>
        <end position="20"/>
    </location>
</feature>
<dbReference type="Gene3D" id="2.120.10.30">
    <property type="entry name" value="TolB, C-terminal domain"/>
    <property type="match status" value="1"/>
</dbReference>